<evidence type="ECO:0000256" key="2">
    <source>
        <dbReference type="ARBA" id="ARBA00023002"/>
    </source>
</evidence>
<dbReference type="AlphaFoldDB" id="A0A329VN61"/>
<keyword evidence="2" id="KW-0560">Oxidoreductase</keyword>
<feature type="domain" description="TauD/TfdA-like" evidence="4">
    <location>
        <begin position="68"/>
        <end position="321"/>
    </location>
</feature>
<keyword evidence="3" id="KW-0045">Antibiotic biosynthesis</keyword>
<dbReference type="InterPro" id="IPR042098">
    <property type="entry name" value="TauD-like_sf"/>
</dbReference>
<evidence type="ECO:0000256" key="1">
    <source>
        <dbReference type="ARBA" id="ARBA00001954"/>
    </source>
</evidence>
<name>A0A329VN61_9GAMM</name>
<evidence type="ECO:0000313" key="6">
    <source>
        <dbReference type="Proteomes" id="UP000250870"/>
    </source>
</evidence>
<dbReference type="GO" id="GO:0017000">
    <property type="term" value="P:antibiotic biosynthetic process"/>
    <property type="evidence" value="ECO:0007669"/>
    <property type="project" value="UniProtKB-KW"/>
</dbReference>
<comment type="cofactor">
    <cofactor evidence="1">
        <name>Fe(2+)</name>
        <dbReference type="ChEBI" id="CHEBI:29033"/>
    </cofactor>
</comment>
<proteinExistence type="predicted"/>
<organism evidence="5 6">
    <name type="scientific">Photorhabdus laumondii subsp. clarkei</name>
    <dbReference type="NCBI Taxonomy" id="2029685"/>
    <lineage>
        <taxon>Bacteria</taxon>
        <taxon>Pseudomonadati</taxon>
        <taxon>Pseudomonadota</taxon>
        <taxon>Gammaproteobacteria</taxon>
        <taxon>Enterobacterales</taxon>
        <taxon>Morganellaceae</taxon>
        <taxon>Photorhabdus</taxon>
    </lineage>
</organism>
<dbReference type="PANTHER" id="PTHR10696:SF56">
    <property type="entry name" value="TAUD_TFDA-LIKE DOMAIN-CONTAINING PROTEIN"/>
    <property type="match status" value="1"/>
</dbReference>
<dbReference type="Proteomes" id="UP000250870">
    <property type="component" value="Unassembled WGS sequence"/>
</dbReference>
<dbReference type="Pfam" id="PF02668">
    <property type="entry name" value="TauD"/>
    <property type="match status" value="1"/>
</dbReference>
<dbReference type="Gene3D" id="3.60.130.10">
    <property type="entry name" value="Clavaminate synthase-like"/>
    <property type="match status" value="1"/>
</dbReference>
<comment type="caution">
    <text evidence="5">The sequence shown here is derived from an EMBL/GenBank/DDBJ whole genome shotgun (WGS) entry which is preliminary data.</text>
</comment>
<dbReference type="SUPFAM" id="SSF51197">
    <property type="entry name" value="Clavaminate synthase-like"/>
    <property type="match status" value="1"/>
</dbReference>
<evidence type="ECO:0000256" key="3">
    <source>
        <dbReference type="ARBA" id="ARBA00023194"/>
    </source>
</evidence>
<protein>
    <recommendedName>
        <fullName evidence="4">TauD/TfdA-like domain-containing protein</fullName>
    </recommendedName>
</protein>
<reference evidence="5 6" key="1">
    <citation type="journal article" date="2018" name="Int. J. Syst. Evol. Microbiol.">
        <title>Whole-genome-based revisit of Photorhabdus phylogeny: proposal for the elevation of most Photorhabdus subspecies to the species level and description of one novel species Photorhabdus bodei sp. nov., and one novel subspecies Photorhabdus laumondii subsp. clarkei subsp. nov.</title>
        <authorList>
            <person name="Machado R.A.R."/>
            <person name="Wuthrich D."/>
            <person name="Kuhnert P."/>
            <person name="Arce C.C.M."/>
            <person name="Thonen L."/>
            <person name="Ruiz C."/>
            <person name="Zhang X."/>
            <person name="Robert C.A.M."/>
            <person name="Karimi J."/>
            <person name="Kamali S."/>
            <person name="Ma J."/>
            <person name="Bruggmann R."/>
            <person name="Erb M."/>
        </authorList>
    </citation>
    <scope>NUCLEOTIDE SEQUENCE [LARGE SCALE GENOMIC DNA]</scope>
    <source>
        <strain evidence="5 6">BOJ-47</strain>
    </source>
</reference>
<evidence type="ECO:0000259" key="4">
    <source>
        <dbReference type="Pfam" id="PF02668"/>
    </source>
</evidence>
<dbReference type="GO" id="GO:0016706">
    <property type="term" value="F:2-oxoglutarate-dependent dioxygenase activity"/>
    <property type="evidence" value="ECO:0007669"/>
    <property type="project" value="UniProtKB-ARBA"/>
</dbReference>
<dbReference type="EMBL" id="NSCI01000001">
    <property type="protein sequence ID" value="RAW93686.1"/>
    <property type="molecule type" value="Genomic_DNA"/>
</dbReference>
<dbReference type="PANTHER" id="PTHR10696">
    <property type="entry name" value="GAMMA-BUTYROBETAINE HYDROXYLASE-RELATED"/>
    <property type="match status" value="1"/>
</dbReference>
<dbReference type="InterPro" id="IPR003819">
    <property type="entry name" value="TauD/TfdA-like"/>
</dbReference>
<evidence type="ECO:0000313" key="5">
    <source>
        <dbReference type="EMBL" id="RAW93686.1"/>
    </source>
</evidence>
<gene>
    <name evidence="5" type="ORF">CKY01_01850</name>
</gene>
<sequence length="355" mass="40208">MLQINRNIQIVNFVHIEDTNMNESYQIIDDDPAVWCSAQLKSKKDVLLPVSDEQIEAFRYHLSAMEDRPSEAFNTSDFSFEEITILQESIHQRLTEGRGVVVVSGIPREMFTDSALHHLFWGIGTGLGRPVVQSSQGHRIGHVRNEKNNPNNRGYMSNRELGFHSDAFEVVGLMCLRGAASGGLTQIVSGLAIYNQMLREKPELLDDLFEGYYYATAERSSSKLPYTSYKIPIFSKMSSRVSSMCLGAYMRAAAKLQGLALPDALDAGLHAFYEICNRPEFRLEFMLEPGEILFLNNYTTLHSRTEFQDDALNQRHLLRLWIELSDGRPVVPALTARGRDYEQLFLETRLASTAT</sequence>
<accession>A0A329VN61</accession>
<dbReference type="InterPro" id="IPR050411">
    <property type="entry name" value="AlphaKG_dependent_hydroxylases"/>
</dbReference>